<organism evidence="2 4">
    <name type="scientific">Azonexus hydrophilus</name>
    <dbReference type="NCBI Taxonomy" id="418702"/>
    <lineage>
        <taxon>Bacteria</taxon>
        <taxon>Pseudomonadati</taxon>
        <taxon>Pseudomonadota</taxon>
        <taxon>Betaproteobacteria</taxon>
        <taxon>Rhodocyclales</taxon>
        <taxon>Azonexaceae</taxon>
        <taxon>Azonexus</taxon>
    </lineage>
</organism>
<dbReference type="RefSeq" id="WP_341743067.1">
    <property type="nucleotide sequence ID" value="NZ_CP151406.1"/>
</dbReference>
<dbReference type="SUPFAM" id="SSF52540">
    <property type="entry name" value="P-loop containing nucleoside triphosphate hydrolases"/>
    <property type="match status" value="1"/>
</dbReference>
<evidence type="ECO:0000259" key="1">
    <source>
        <dbReference type="Pfam" id="PF13401"/>
    </source>
</evidence>
<dbReference type="EMBL" id="CP151406">
    <property type="protein sequence ID" value="WZJ20293.1"/>
    <property type="molecule type" value="Genomic_DNA"/>
</dbReference>
<keyword evidence="4" id="KW-1185">Reference proteome</keyword>
<keyword evidence="2" id="KW-0067">ATP-binding</keyword>
<protein>
    <submittedName>
        <fullName evidence="2">ATP-binding protein</fullName>
    </submittedName>
</protein>
<dbReference type="Gene3D" id="3.40.50.300">
    <property type="entry name" value="P-loop containing nucleotide triphosphate hydrolases"/>
    <property type="match status" value="1"/>
</dbReference>
<feature type="domain" description="ORC1/DEAH AAA+ ATPase" evidence="1">
    <location>
        <begin position="57"/>
        <end position="186"/>
    </location>
</feature>
<dbReference type="Proteomes" id="UP001479520">
    <property type="component" value="Plasmid unnamed1"/>
</dbReference>
<keyword evidence="2" id="KW-0547">Nucleotide-binding</keyword>
<dbReference type="InterPro" id="IPR027417">
    <property type="entry name" value="P-loop_NTPase"/>
</dbReference>
<dbReference type="Proteomes" id="UP001479520">
    <property type="component" value="Chromosome"/>
</dbReference>
<evidence type="ECO:0000313" key="3">
    <source>
        <dbReference type="EMBL" id="WZJ23533.1"/>
    </source>
</evidence>
<dbReference type="EMBL" id="CP151407">
    <property type="protein sequence ID" value="WZJ23533.1"/>
    <property type="molecule type" value="Genomic_DNA"/>
</dbReference>
<proteinExistence type="predicted"/>
<evidence type="ECO:0000313" key="4">
    <source>
        <dbReference type="Proteomes" id="UP001479520"/>
    </source>
</evidence>
<evidence type="ECO:0000313" key="2">
    <source>
        <dbReference type="EMBL" id="WZJ20293.1"/>
    </source>
</evidence>
<reference evidence="2 4" key="1">
    <citation type="submission" date="2024-04" db="EMBL/GenBank/DDBJ databases">
        <title>Dissimilatory iodate-reducing microorganisms contribute to the enrichment of iodine in groundwater.</title>
        <authorList>
            <person name="Jiang Z."/>
        </authorList>
    </citation>
    <scope>NUCLEOTIDE SEQUENCE [LARGE SCALE GENOMIC DNA]</scope>
    <source>
        <strain evidence="2 4">NCP973</strain>
        <plasmid evidence="3 4">unnamed1</plasmid>
    </source>
</reference>
<accession>A0ABZ2XDP6</accession>
<dbReference type="InterPro" id="IPR049945">
    <property type="entry name" value="AAA_22"/>
</dbReference>
<keyword evidence="3" id="KW-0614">Plasmid</keyword>
<name>A0ABZ2XDP6_9RHOO</name>
<dbReference type="GO" id="GO:0005524">
    <property type="term" value="F:ATP binding"/>
    <property type="evidence" value="ECO:0007669"/>
    <property type="project" value="UniProtKB-KW"/>
</dbReference>
<geneLocation type="plasmid" evidence="3 4">
    <name>unnamed1</name>
</geneLocation>
<dbReference type="Pfam" id="PF13401">
    <property type="entry name" value="AAA_22"/>
    <property type="match status" value="1"/>
</dbReference>
<gene>
    <name evidence="2" type="ORF">AADV58_10035</name>
    <name evidence="3" type="ORF">AADV58_17405</name>
</gene>
<sequence length="328" mass="37203">MATITVPRELNLSDDQRVDMLNEHPIIIKDYTVLTPMISKTYSLVRERVWTRRTGAFLYSRPRMGKTRCAAVLQRLLSIEFPNVHITRLSADQRRTSSDTGLVSDLLDAEGLVVKKRQTYKEMLSHLLVHIRTAVSARAGKQFVLLIDEMQMLSEADLRVLLVLHNRLEMSDIAMTTIGFAQPEILETRSALLTTKSFNLIARFLSEPIPFDGCAGREDLSTILVAYDNEKRFPEDSTWTYTRFFLPEAYESGFRLKDYTPIIWPALIEASKSLGTGTVPMEHLTRTVEYLLLSNRKKDAATFRLNDDMVSAAVASSNLAEFCGLMSQ</sequence>